<dbReference type="PANTHER" id="PTHR34704">
    <property type="entry name" value="ATPASE"/>
    <property type="match status" value="1"/>
</dbReference>
<organism evidence="1 2">
    <name type="scientific">Brevifollis gellanilyticus</name>
    <dbReference type="NCBI Taxonomy" id="748831"/>
    <lineage>
        <taxon>Bacteria</taxon>
        <taxon>Pseudomonadati</taxon>
        <taxon>Verrucomicrobiota</taxon>
        <taxon>Verrucomicrobiia</taxon>
        <taxon>Verrucomicrobiales</taxon>
        <taxon>Verrucomicrobiaceae</taxon>
    </lineage>
</organism>
<evidence type="ECO:0000313" key="1">
    <source>
        <dbReference type="EMBL" id="GEP44880.1"/>
    </source>
</evidence>
<dbReference type="Gene3D" id="3.40.50.300">
    <property type="entry name" value="P-loop containing nucleotide triphosphate hydrolases"/>
    <property type="match status" value="1"/>
</dbReference>
<dbReference type="SUPFAM" id="SSF46785">
    <property type="entry name" value="Winged helix' DNA-binding domain"/>
    <property type="match status" value="1"/>
</dbReference>
<comment type="caution">
    <text evidence="1">The sequence shown here is derived from an EMBL/GenBank/DDBJ whole genome shotgun (WGS) entry which is preliminary data.</text>
</comment>
<proteinExistence type="predicted"/>
<gene>
    <name evidence="1" type="ORF">BGE01nite_41710</name>
</gene>
<dbReference type="OrthoDB" id="9813134at2"/>
<evidence type="ECO:0000313" key="2">
    <source>
        <dbReference type="Proteomes" id="UP000321577"/>
    </source>
</evidence>
<dbReference type="PANTHER" id="PTHR34704:SF1">
    <property type="entry name" value="ATPASE"/>
    <property type="match status" value="1"/>
</dbReference>
<dbReference type="InterPro" id="IPR027417">
    <property type="entry name" value="P-loop_NTPase"/>
</dbReference>
<dbReference type="InterPro" id="IPR036390">
    <property type="entry name" value="WH_DNA-bd_sf"/>
</dbReference>
<evidence type="ECO:0008006" key="3">
    <source>
        <dbReference type="Google" id="ProtNLM"/>
    </source>
</evidence>
<name>A0A512MDR7_9BACT</name>
<dbReference type="SUPFAM" id="SSF52540">
    <property type="entry name" value="P-loop containing nucleoside triphosphate hydrolases"/>
    <property type="match status" value="1"/>
</dbReference>
<accession>A0A512MDR7</accession>
<dbReference type="Gene3D" id="1.10.10.10">
    <property type="entry name" value="Winged helix-like DNA-binding domain superfamily/Winged helix DNA-binding domain"/>
    <property type="match status" value="1"/>
</dbReference>
<dbReference type="InterPro" id="IPR036388">
    <property type="entry name" value="WH-like_DNA-bd_sf"/>
</dbReference>
<protein>
    <recommendedName>
        <fullName evidence="3">ATPase</fullName>
    </recommendedName>
</protein>
<sequence length="479" mass="54321">MDGYIGRSAEREEFRRLLQKRTASLVTCQGRRRIGKSRFITECAQEADYFLSFMGLPPREDINRQAQLDAFADQLAKQTKAPKVHLDGWPTAFQLLASQIPASGTVVILLDEISWMAIGDADFPGHLKTAWDTLFSKRQRLVVVLCGSVSSWIEQNILNNTGFVGRCSWQFRLGPLTLPDCVQFWGRRGSRISPVEKLRLLAVTGGVPRYLEEINPARTAEQNIADLCFHPSGMLFNEFDSIFHDIFTRRAETYREIVRTLVDGSHSVDQISEELERARGGSLSGSLSELEQAGFITRDIPFDPETGQSRPRDARYRLSDNYLRFYLKYVDPVKSRIAKGLLKNTALEKLPGWDSILGLQLENLVHANLDILLSHIGLDKKLVLNAGPYHQKQTLRRKGCQIDLLIRTRRCLYVFEIKMRPQIGAAVVDEVNEKITRLKLPQGHSVRTGLIYTGELASGIEERDEFDFLVPMEGLMRKA</sequence>
<dbReference type="Proteomes" id="UP000321577">
    <property type="component" value="Unassembled WGS sequence"/>
</dbReference>
<reference evidence="1 2" key="1">
    <citation type="submission" date="2019-07" db="EMBL/GenBank/DDBJ databases">
        <title>Whole genome shotgun sequence of Brevifollis gellanilyticus NBRC 108608.</title>
        <authorList>
            <person name="Hosoyama A."/>
            <person name="Uohara A."/>
            <person name="Ohji S."/>
            <person name="Ichikawa N."/>
        </authorList>
    </citation>
    <scope>NUCLEOTIDE SEQUENCE [LARGE SCALE GENOMIC DNA]</scope>
    <source>
        <strain evidence="1 2">NBRC 108608</strain>
    </source>
</reference>
<dbReference type="AlphaFoldDB" id="A0A512MDR7"/>
<dbReference type="EMBL" id="BKAG01000038">
    <property type="protein sequence ID" value="GEP44880.1"/>
    <property type="molecule type" value="Genomic_DNA"/>
</dbReference>
<dbReference type="RefSeq" id="WP_146853254.1">
    <property type="nucleotide sequence ID" value="NZ_BKAG01000038.1"/>
</dbReference>
<keyword evidence="2" id="KW-1185">Reference proteome</keyword>